<evidence type="ECO:0000256" key="1">
    <source>
        <dbReference type="ARBA" id="ARBA00022679"/>
    </source>
</evidence>
<feature type="transmembrane region" description="Helical" evidence="3">
    <location>
        <begin position="103"/>
        <end position="123"/>
    </location>
</feature>
<keyword evidence="1 2" id="KW-0808">Transferase</keyword>
<accession>A0A964E430</accession>
<comment type="similarity">
    <text evidence="2">Belongs to the CDP-alcohol phosphatidyltransferase class-I family.</text>
</comment>
<dbReference type="InterPro" id="IPR000462">
    <property type="entry name" value="CDP-OH_P_trans"/>
</dbReference>
<evidence type="ECO:0000256" key="3">
    <source>
        <dbReference type="SAM" id="Phobius"/>
    </source>
</evidence>
<feature type="transmembrane region" description="Helical" evidence="3">
    <location>
        <begin position="220"/>
        <end position="248"/>
    </location>
</feature>
<feature type="transmembrane region" description="Helical" evidence="3">
    <location>
        <begin position="12"/>
        <end position="33"/>
    </location>
</feature>
<dbReference type="GO" id="GO:0008654">
    <property type="term" value="P:phospholipid biosynthetic process"/>
    <property type="evidence" value="ECO:0007669"/>
    <property type="project" value="InterPro"/>
</dbReference>
<dbReference type="GO" id="GO:0016020">
    <property type="term" value="C:membrane"/>
    <property type="evidence" value="ECO:0007669"/>
    <property type="project" value="InterPro"/>
</dbReference>
<evidence type="ECO:0000313" key="5">
    <source>
        <dbReference type="Proteomes" id="UP000721844"/>
    </source>
</evidence>
<dbReference type="GO" id="GO:0016780">
    <property type="term" value="F:phosphotransferase activity, for other substituted phosphate groups"/>
    <property type="evidence" value="ECO:0007669"/>
    <property type="project" value="InterPro"/>
</dbReference>
<dbReference type="Pfam" id="PF01066">
    <property type="entry name" value="CDP-OH_P_transf"/>
    <property type="match status" value="1"/>
</dbReference>
<dbReference type="InterPro" id="IPR048254">
    <property type="entry name" value="CDP_ALCOHOL_P_TRANSF_CS"/>
</dbReference>
<dbReference type="RefSeq" id="WP_227307729.1">
    <property type="nucleotide sequence ID" value="NZ_JAESVA010000004.1"/>
</dbReference>
<organism evidence="4 5">
    <name type="scientific">Acidisoma cellulosilyticum</name>
    <dbReference type="NCBI Taxonomy" id="2802395"/>
    <lineage>
        <taxon>Bacteria</taxon>
        <taxon>Pseudomonadati</taxon>
        <taxon>Pseudomonadota</taxon>
        <taxon>Alphaproteobacteria</taxon>
        <taxon>Acetobacterales</taxon>
        <taxon>Acidocellaceae</taxon>
        <taxon>Acidisoma</taxon>
    </lineage>
</organism>
<gene>
    <name evidence="4" type="ORF">ACELLULO517_12480</name>
</gene>
<keyword evidence="3" id="KW-1133">Transmembrane helix</keyword>
<feature type="transmembrane region" description="Helical" evidence="3">
    <location>
        <begin position="39"/>
        <end position="56"/>
    </location>
</feature>
<keyword evidence="5" id="KW-1185">Reference proteome</keyword>
<keyword evidence="3" id="KW-0472">Membrane</keyword>
<dbReference type="InterPro" id="IPR043130">
    <property type="entry name" value="CDP-OH_PTrfase_TM_dom"/>
</dbReference>
<keyword evidence="3" id="KW-0812">Transmembrane</keyword>
<dbReference type="PROSITE" id="PS00379">
    <property type="entry name" value="CDP_ALCOHOL_P_TRANSF"/>
    <property type="match status" value="1"/>
</dbReference>
<protein>
    <submittedName>
        <fullName evidence="4">CDP-alcohol phosphatidyltransferase family protein</fullName>
    </submittedName>
</protein>
<comment type="caution">
    <text evidence="4">The sequence shown here is derived from an EMBL/GenBank/DDBJ whole genome shotgun (WGS) entry which is preliminary data.</text>
</comment>
<name>A0A964E430_9PROT</name>
<dbReference type="EMBL" id="JAESVA010000004">
    <property type="protein sequence ID" value="MCB8881054.1"/>
    <property type="molecule type" value="Genomic_DNA"/>
</dbReference>
<feature type="transmembrane region" description="Helical" evidence="3">
    <location>
        <begin position="76"/>
        <end position="97"/>
    </location>
</feature>
<evidence type="ECO:0000256" key="2">
    <source>
        <dbReference type="RuleBase" id="RU003750"/>
    </source>
</evidence>
<dbReference type="Proteomes" id="UP000721844">
    <property type="component" value="Unassembled WGS sequence"/>
</dbReference>
<dbReference type="Gene3D" id="1.20.120.1760">
    <property type="match status" value="1"/>
</dbReference>
<sequence length="276" mass="30345">MATLLLPLFVRWGVTPNLVSLSGMACGLIAGFAYSHVPAPAWVLAGFLLMLAWHVMDGADGQLARLTNAQSEFGKVLDGICDYITFIAVYIGLAVALTPRDGVWIWLLVALAGACHAAQSAAYEAQRQLYDVWGWGRVSRRLHVATPEAARSVTGMLHHLYGRMQVLLLGRGIETDARLRTLLQTAPDSAGELHRRYRETFAPVVRRWSVMCSNYRTVGIFLFALAGCPIGYFLTEIVLLSAVSFWLIDRQNRRLADFLRQVTVEGVSGPVVLVSG</sequence>
<evidence type="ECO:0000313" key="4">
    <source>
        <dbReference type="EMBL" id="MCB8881054.1"/>
    </source>
</evidence>
<proteinExistence type="inferred from homology"/>
<reference evidence="4 5" key="1">
    <citation type="journal article" date="2021" name="Microorganisms">
        <title>Acidisoma silvae sp. nov. and Acidisomacellulosilytica sp. nov., Two Acidophilic Bacteria Isolated from Decaying Wood, Hydrolyzing Cellulose and Producing Poly-3-hydroxybutyrate.</title>
        <authorList>
            <person name="Mieszkin S."/>
            <person name="Pouder E."/>
            <person name="Uroz S."/>
            <person name="Simon-Colin C."/>
            <person name="Alain K."/>
        </authorList>
    </citation>
    <scope>NUCLEOTIDE SEQUENCE [LARGE SCALE GENOMIC DNA]</scope>
    <source>
        <strain evidence="4 5">HW T5.17</strain>
    </source>
</reference>
<dbReference type="AlphaFoldDB" id="A0A964E430"/>